<sequence>MFITKNSTLIFGGTGAVGMCLSMTHFPPKPSPVSSPSAAALSSRTSASLISVRSVQVVFCTLGINLTSAPSREAFKRIDQQYVLDSARHVCENAPKDPQTGCSKAHFLYCSAIGANPNFFFFGTRTKGETEQALTEVGFERMSILQPAILMVVEPPESVTIVEWAATRLVPLVKLVAEKSTTVSMATVAKCMRLVGTSDSVGVARTAPKKVEIHPVSKTTVAYYSNAKIHDIVNNART</sequence>
<proteinExistence type="inferred from homology"/>
<keyword evidence="4" id="KW-1185">Reference proteome</keyword>
<evidence type="ECO:0000256" key="2">
    <source>
        <dbReference type="ARBA" id="ARBA00006617"/>
    </source>
</evidence>
<dbReference type="Gene3D" id="3.40.50.720">
    <property type="entry name" value="NAD(P)-binding Rossmann-like Domain"/>
    <property type="match status" value="1"/>
</dbReference>
<dbReference type="InterPro" id="IPR036291">
    <property type="entry name" value="NAD(P)-bd_dom_sf"/>
</dbReference>
<dbReference type="SUPFAM" id="SSF51735">
    <property type="entry name" value="NAD(P)-binding Rossmann-fold domains"/>
    <property type="match status" value="1"/>
</dbReference>
<dbReference type="AlphaFoldDB" id="A0A9P5SLF1"/>
<dbReference type="PANTHER" id="PTHR14097">
    <property type="entry name" value="OXIDOREDUCTASE HTATIP2"/>
    <property type="match status" value="1"/>
</dbReference>
<comment type="similarity">
    <text evidence="2">Belongs to the FMP52 family.</text>
</comment>
<name>A0A9P5SLF1_9FUNG</name>
<accession>A0A9P5SLF1</accession>
<dbReference type="GO" id="GO:0005741">
    <property type="term" value="C:mitochondrial outer membrane"/>
    <property type="evidence" value="ECO:0007669"/>
    <property type="project" value="UniProtKB-SubCell"/>
</dbReference>
<comment type="caution">
    <text evidence="3">The sequence shown here is derived from an EMBL/GenBank/DDBJ whole genome shotgun (WGS) entry which is preliminary data.</text>
</comment>
<organism evidence="3 4">
    <name type="scientific">Podila minutissima</name>
    <dbReference type="NCBI Taxonomy" id="64525"/>
    <lineage>
        <taxon>Eukaryota</taxon>
        <taxon>Fungi</taxon>
        <taxon>Fungi incertae sedis</taxon>
        <taxon>Mucoromycota</taxon>
        <taxon>Mortierellomycotina</taxon>
        <taxon>Mortierellomycetes</taxon>
        <taxon>Mortierellales</taxon>
        <taxon>Mortierellaceae</taxon>
        <taxon>Podila</taxon>
    </lineage>
</organism>
<dbReference type="PANTHER" id="PTHR14097:SF7">
    <property type="entry name" value="OXIDOREDUCTASE HTATIP2"/>
    <property type="match status" value="1"/>
</dbReference>
<gene>
    <name evidence="3" type="ORF">BG006_007496</name>
</gene>
<evidence type="ECO:0000256" key="1">
    <source>
        <dbReference type="ARBA" id="ARBA00004450"/>
    </source>
</evidence>
<comment type="subcellular location">
    <subcellularLocation>
        <location evidence="1">Mitochondrion outer membrane</location>
        <topology evidence="1">Peripheral membrane protein</topology>
    </subcellularLocation>
</comment>
<dbReference type="EMBL" id="JAAAUY010000477">
    <property type="protein sequence ID" value="KAF9329410.1"/>
    <property type="molecule type" value="Genomic_DNA"/>
</dbReference>
<evidence type="ECO:0000313" key="3">
    <source>
        <dbReference type="EMBL" id="KAF9329410.1"/>
    </source>
</evidence>
<evidence type="ECO:0000313" key="4">
    <source>
        <dbReference type="Proteomes" id="UP000696485"/>
    </source>
</evidence>
<protein>
    <submittedName>
        <fullName evidence="3">Uncharacterized protein</fullName>
    </submittedName>
</protein>
<dbReference type="Proteomes" id="UP000696485">
    <property type="component" value="Unassembled WGS sequence"/>
</dbReference>
<reference evidence="3" key="1">
    <citation type="journal article" date="2020" name="Fungal Divers.">
        <title>Resolving the Mortierellaceae phylogeny through synthesis of multi-gene phylogenetics and phylogenomics.</title>
        <authorList>
            <person name="Vandepol N."/>
            <person name="Liber J."/>
            <person name="Desiro A."/>
            <person name="Na H."/>
            <person name="Kennedy M."/>
            <person name="Barry K."/>
            <person name="Grigoriev I.V."/>
            <person name="Miller A.N."/>
            <person name="O'Donnell K."/>
            <person name="Stajich J.E."/>
            <person name="Bonito G."/>
        </authorList>
    </citation>
    <scope>NUCLEOTIDE SEQUENCE</scope>
    <source>
        <strain evidence="3">NVP1</strain>
    </source>
</reference>